<reference evidence="1" key="1">
    <citation type="submission" date="2014-11" db="EMBL/GenBank/DDBJ databases">
        <authorList>
            <person name="Amaro Gonzalez C."/>
        </authorList>
    </citation>
    <scope>NUCLEOTIDE SEQUENCE</scope>
</reference>
<proteinExistence type="predicted"/>
<dbReference type="AlphaFoldDB" id="A0A0E9SUS8"/>
<dbReference type="EMBL" id="GBXM01064304">
    <property type="protein sequence ID" value="JAH44273.1"/>
    <property type="molecule type" value="Transcribed_RNA"/>
</dbReference>
<evidence type="ECO:0000313" key="1">
    <source>
        <dbReference type="EMBL" id="JAH44273.1"/>
    </source>
</evidence>
<organism evidence="1">
    <name type="scientific">Anguilla anguilla</name>
    <name type="common">European freshwater eel</name>
    <name type="synonym">Muraena anguilla</name>
    <dbReference type="NCBI Taxonomy" id="7936"/>
    <lineage>
        <taxon>Eukaryota</taxon>
        <taxon>Metazoa</taxon>
        <taxon>Chordata</taxon>
        <taxon>Craniata</taxon>
        <taxon>Vertebrata</taxon>
        <taxon>Euteleostomi</taxon>
        <taxon>Actinopterygii</taxon>
        <taxon>Neopterygii</taxon>
        <taxon>Teleostei</taxon>
        <taxon>Anguilliformes</taxon>
        <taxon>Anguillidae</taxon>
        <taxon>Anguilla</taxon>
    </lineage>
</organism>
<protein>
    <submittedName>
        <fullName evidence="1">Uncharacterized protein</fullName>
    </submittedName>
</protein>
<sequence length="42" mass="4801">MFSAQKTSRVERCSYFIHTSMAHCVEICSRSIINAHNMHATT</sequence>
<reference evidence="1" key="2">
    <citation type="journal article" date="2015" name="Fish Shellfish Immunol.">
        <title>Early steps in the European eel (Anguilla anguilla)-Vibrio vulnificus interaction in the gills: Role of the RtxA13 toxin.</title>
        <authorList>
            <person name="Callol A."/>
            <person name="Pajuelo D."/>
            <person name="Ebbesson L."/>
            <person name="Teles M."/>
            <person name="MacKenzie S."/>
            <person name="Amaro C."/>
        </authorList>
    </citation>
    <scope>NUCLEOTIDE SEQUENCE</scope>
</reference>
<accession>A0A0E9SUS8</accession>
<name>A0A0E9SUS8_ANGAN</name>